<dbReference type="Gene3D" id="3.40.630.40">
    <property type="entry name" value="Zn-dependent exopeptidases"/>
    <property type="match status" value="1"/>
</dbReference>
<dbReference type="PANTHER" id="PTHR30404">
    <property type="entry name" value="N-ACETYLMURAMOYL-L-ALANINE AMIDASE"/>
    <property type="match status" value="1"/>
</dbReference>
<dbReference type="InterPro" id="IPR002508">
    <property type="entry name" value="MurNAc-LAA_cat"/>
</dbReference>
<evidence type="ECO:0000313" key="4">
    <source>
        <dbReference type="EMBL" id="OGZ96371.1"/>
    </source>
</evidence>
<feature type="chain" id="PRO_5009583393" description="MurNAc-LAA domain-containing protein" evidence="2">
    <location>
        <begin position="22"/>
        <end position="248"/>
    </location>
</feature>
<dbReference type="PANTHER" id="PTHR30404:SF0">
    <property type="entry name" value="N-ACETYLMURAMOYL-L-ALANINE AMIDASE AMIC"/>
    <property type="match status" value="1"/>
</dbReference>
<keyword evidence="1" id="KW-0378">Hydrolase</keyword>
<dbReference type="InterPro" id="IPR050695">
    <property type="entry name" value="N-acetylmuramoyl_amidase_3"/>
</dbReference>
<organism evidence="4 5">
    <name type="scientific">Candidatus Sungbacteria bacterium RIFCSPHIGHO2_01_FULL_50_25</name>
    <dbReference type="NCBI Taxonomy" id="1802265"/>
    <lineage>
        <taxon>Bacteria</taxon>
        <taxon>Candidatus Sungiibacteriota</taxon>
    </lineage>
</organism>
<evidence type="ECO:0000259" key="3">
    <source>
        <dbReference type="Pfam" id="PF01520"/>
    </source>
</evidence>
<dbReference type="Pfam" id="PF01520">
    <property type="entry name" value="Amidase_3"/>
    <property type="match status" value="1"/>
</dbReference>
<reference evidence="4 5" key="1">
    <citation type="journal article" date="2016" name="Nat. Commun.">
        <title>Thousands of microbial genomes shed light on interconnected biogeochemical processes in an aquifer system.</title>
        <authorList>
            <person name="Anantharaman K."/>
            <person name="Brown C.T."/>
            <person name="Hug L.A."/>
            <person name="Sharon I."/>
            <person name="Castelle C.J."/>
            <person name="Probst A.J."/>
            <person name="Thomas B.C."/>
            <person name="Singh A."/>
            <person name="Wilkins M.J."/>
            <person name="Karaoz U."/>
            <person name="Brodie E.L."/>
            <person name="Williams K.H."/>
            <person name="Hubbard S.S."/>
            <person name="Banfield J.F."/>
        </authorList>
    </citation>
    <scope>NUCLEOTIDE SEQUENCE [LARGE SCALE GENOMIC DNA]</scope>
</reference>
<dbReference type="Proteomes" id="UP000178574">
    <property type="component" value="Unassembled WGS sequence"/>
</dbReference>
<evidence type="ECO:0000256" key="1">
    <source>
        <dbReference type="ARBA" id="ARBA00022801"/>
    </source>
</evidence>
<feature type="domain" description="MurNAc-LAA" evidence="3">
    <location>
        <begin position="30"/>
        <end position="192"/>
    </location>
</feature>
<dbReference type="AlphaFoldDB" id="A0A1G2KCW4"/>
<dbReference type="SUPFAM" id="SSF53187">
    <property type="entry name" value="Zn-dependent exopeptidases"/>
    <property type="match status" value="1"/>
</dbReference>
<dbReference type="GO" id="GO:0009253">
    <property type="term" value="P:peptidoglycan catabolic process"/>
    <property type="evidence" value="ECO:0007669"/>
    <property type="project" value="InterPro"/>
</dbReference>
<keyword evidence="2" id="KW-0732">Signal</keyword>
<feature type="signal peptide" evidence="2">
    <location>
        <begin position="1"/>
        <end position="21"/>
    </location>
</feature>
<evidence type="ECO:0000256" key="2">
    <source>
        <dbReference type="SAM" id="SignalP"/>
    </source>
</evidence>
<dbReference type="CDD" id="cd02696">
    <property type="entry name" value="MurNAc-LAA"/>
    <property type="match status" value="1"/>
</dbReference>
<evidence type="ECO:0000313" key="5">
    <source>
        <dbReference type="Proteomes" id="UP000178574"/>
    </source>
</evidence>
<accession>A0A1G2KCW4</accession>
<dbReference type="GO" id="GO:0008745">
    <property type="term" value="F:N-acetylmuramoyl-L-alanine amidase activity"/>
    <property type="evidence" value="ECO:0007669"/>
    <property type="project" value="InterPro"/>
</dbReference>
<name>A0A1G2KCW4_9BACT</name>
<gene>
    <name evidence="4" type="ORF">A2847_00985</name>
</gene>
<proteinExistence type="predicted"/>
<sequence length="248" mass="26473">MKKISAIIALVVSLLWVSVFAASPLTGKIIALDAGHGGGETGAVNKKYAVAEADVNWNVLQALKTKLEAPEIGAYVVVADRLSSRKDRVNDAIAKCAELDLNNDGVGDGRKCDALVSVHHNGSTDSTHDGTLAIYNEKKDKLLAEKMLTVLTPLTGKNEGLLNGGYGMTVYGNLISVLTEAYYITNDCEVELYLYSIGDPRITDLSQSQSCKDSGYILENRIDREAELQVAGLSSYFGSPTGGKGGRK</sequence>
<comment type="caution">
    <text evidence="4">The sequence shown here is derived from an EMBL/GenBank/DDBJ whole genome shotgun (WGS) entry which is preliminary data.</text>
</comment>
<dbReference type="GO" id="GO:0030288">
    <property type="term" value="C:outer membrane-bounded periplasmic space"/>
    <property type="evidence" value="ECO:0007669"/>
    <property type="project" value="TreeGrafter"/>
</dbReference>
<dbReference type="EMBL" id="MHQD01000014">
    <property type="protein sequence ID" value="OGZ96371.1"/>
    <property type="molecule type" value="Genomic_DNA"/>
</dbReference>
<protein>
    <recommendedName>
        <fullName evidence="3">MurNAc-LAA domain-containing protein</fullName>
    </recommendedName>
</protein>